<keyword evidence="4" id="KW-1185">Reference proteome</keyword>
<gene>
    <name evidence="3" type="primary">fabG_2</name>
    <name evidence="3" type="ORF">TG4357_01490</name>
</gene>
<sequence>MPRNDPRLQQGVAVVTGAGAGLGRALSVELTRRGVTVAGVGRGEDGLKQTAELAGPAFHPLHVDVSDYEAVDAAFLKLANDLGDPVLLINNAAVYPRCDLLDETAESFMATVGINLGGVVACTQAALRGMVQTGFGRIVNVSTFADMFPLPASAAYTVSKGAARIYTRAALADLGDRFPDIVINDWMPGMLATKIGIPDGLDPAQSAVWGVEMALWHDRSLNGTVFERDHEIPPSRGLKGRIKDALLLRRAGPVRHL</sequence>
<dbReference type="STRING" id="53501.SAMN04488043_102185"/>
<dbReference type="SUPFAM" id="SSF51735">
    <property type="entry name" value="NAD(P)-binding Rossmann-fold domains"/>
    <property type="match status" value="1"/>
</dbReference>
<dbReference type="GO" id="GO:0004316">
    <property type="term" value="F:3-oxoacyl-[acyl-carrier-protein] reductase (NADPH) activity"/>
    <property type="evidence" value="ECO:0007669"/>
    <property type="project" value="UniProtKB-EC"/>
</dbReference>
<evidence type="ECO:0000256" key="2">
    <source>
        <dbReference type="ARBA" id="ARBA00023002"/>
    </source>
</evidence>
<dbReference type="OrthoDB" id="8280747at2"/>
<dbReference type="PANTHER" id="PTHR43669">
    <property type="entry name" value="5-KETO-D-GLUCONATE 5-REDUCTASE"/>
    <property type="match status" value="1"/>
</dbReference>
<dbReference type="PRINTS" id="PR00081">
    <property type="entry name" value="GDHRDH"/>
</dbReference>
<dbReference type="Pfam" id="PF00106">
    <property type="entry name" value="adh_short"/>
    <property type="match status" value="1"/>
</dbReference>
<protein>
    <submittedName>
        <fullName evidence="3">3-oxoacyl-[acyl-carrier-protein] reductase FabG</fullName>
        <ecNumber evidence="3">1.1.1.100</ecNumber>
    </submittedName>
</protein>
<organism evidence="3 4">
    <name type="scientific">Thalassovita gelatinovora</name>
    <name type="common">Thalassobius gelatinovorus</name>
    <dbReference type="NCBI Taxonomy" id="53501"/>
    <lineage>
        <taxon>Bacteria</taxon>
        <taxon>Pseudomonadati</taxon>
        <taxon>Pseudomonadota</taxon>
        <taxon>Alphaproteobacteria</taxon>
        <taxon>Rhodobacterales</taxon>
        <taxon>Roseobacteraceae</taxon>
        <taxon>Thalassovita</taxon>
    </lineage>
</organism>
<dbReference type="AlphaFoldDB" id="A0A0P1F9D5"/>
<dbReference type="RefSeq" id="WP_058262219.1">
    <property type="nucleotide sequence ID" value="NZ_CP051181.1"/>
</dbReference>
<accession>A0A0P1F9D5</accession>
<name>A0A0P1F9D5_THAGE</name>
<dbReference type="InterPro" id="IPR002347">
    <property type="entry name" value="SDR_fam"/>
</dbReference>
<dbReference type="CDD" id="cd05233">
    <property type="entry name" value="SDR_c"/>
    <property type="match status" value="1"/>
</dbReference>
<reference evidence="3 4" key="1">
    <citation type="submission" date="2015-09" db="EMBL/GenBank/DDBJ databases">
        <authorList>
            <consortium name="Swine Surveillance"/>
        </authorList>
    </citation>
    <scope>NUCLEOTIDE SEQUENCE [LARGE SCALE GENOMIC DNA]</scope>
    <source>
        <strain evidence="3 4">CECT 4357</strain>
    </source>
</reference>
<dbReference type="InterPro" id="IPR036291">
    <property type="entry name" value="NAD(P)-bd_dom_sf"/>
</dbReference>
<evidence type="ECO:0000313" key="3">
    <source>
        <dbReference type="EMBL" id="CUH64777.1"/>
    </source>
</evidence>
<dbReference type="PANTHER" id="PTHR43669:SF3">
    <property type="entry name" value="ALCOHOL DEHYDROGENASE, PUTATIVE (AFU_ORTHOLOGUE AFUA_3G03445)-RELATED"/>
    <property type="match status" value="1"/>
</dbReference>
<dbReference type="EMBL" id="CYSA01000015">
    <property type="protein sequence ID" value="CUH64777.1"/>
    <property type="molecule type" value="Genomic_DNA"/>
</dbReference>
<dbReference type="Gene3D" id="3.40.50.720">
    <property type="entry name" value="NAD(P)-binding Rossmann-like Domain"/>
    <property type="match status" value="1"/>
</dbReference>
<proteinExistence type="inferred from homology"/>
<evidence type="ECO:0000256" key="1">
    <source>
        <dbReference type="ARBA" id="ARBA00006484"/>
    </source>
</evidence>
<keyword evidence="2 3" id="KW-0560">Oxidoreductase</keyword>
<evidence type="ECO:0000313" key="4">
    <source>
        <dbReference type="Proteomes" id="UP000051587"/>
    </source>
</evidence>
<comment type="similarity">
    <text evidence="1">Belongs to the short-chain dehydrogenases/reductases (SDR) family.</text>
</comment>
<dbReference type="EC" id="1.1.1.100" evidence="3"/>
<dbReference type="Proteomes" id="UP000051587">
    <property type="component" value="Unassembled WGS sequence"/>
</dbReference>